<sequence length="66" mass="7700">MCFKDGSICHFAIEKSEGSLSHQRFKQVLKDFLKLKSGCKWWELGNMWEEGKRRRLGKIIVLEGEG</sequence>
<proteinExistence type="predicted"/>
<evidence type="ECO:0000313" key="2">
    <source>
        <dbReference type="Proteomes" id="UP001630127"/>
    </source>
</evidence>
<dbReference type="AlphaFoldDB" id="A0ABD2Y8A4"/>
<accession>A0ABD2Y8A4</accession>
<reference evidence="1 2" key="1">
    <citation type="submission" date="2024-11" db="EMBL/GenBank/DDBJ databases">
        <title>A near-complete genome assembly of Cinchona calisaya.</title>
        <authorList>
            <person name="Lian D.C."/>
            <person name="Zhao X.W."/>
            <person name="Wei L."/>
        </authorList>
    </citation>
    <scope>NUCLEOTIDE SEQUENCE [LARGE SCALE GENOMIC DNA]</scope>
    <source>
        <tissue evidence="1">Nenye</tissue>
    </source>
</reference>
<gene>
    <name evidence="1" type="ORF">ACH5RR_037707</name>
</gene>
<evidence type="ECO:0000313" key="1">
    <source>
        <dbReference type="EMBL" id="KAL3503258.1"/>
    </source>
</evidence>
<protein>
    <submittedName>
        <fullName evidence="1">Uncharacterized protein</fullName>
    </submittedName>
</protein>
<dbReference type="EMBL" id="JBJUIK010000015">
    <property type="protein sequence ID" value="KAL3503258.1"/>
    <property type="molecule type" value="Genomic_DNA"/>
</dbReference>
<name>A0ABD2Y8A4_9GENT</name>
<keyword evidence="2" id="KW-1185">Reference proteome</keyword>
<comment type="caution">
    <text evidence="1">The sequence shown here is derived from an EMBL/GenBank/DDBJ whole genome shotgun (WGS) entry which is preliminary data.</text>
</comment>
<dbReference type="Proteomes" id="UP001630127">
    <property type="component" value="Unassembled WGS sequence"/>
</dbReference>
<organism evidence="1 2">
    <name type="scientific">Cinchona calisaya</name>
    <dbReference type="NCBI Taxonomy" id="153742"/>
    <lineage>
        <taxon>Eukaryota</taxon>
        <taxon>Viridiplantae</taxon>
        <taxon>Streptophyta</taxon>
        <taxon>Embryophyta</taxon>
        <taxon>Tracheophyta</taxon>
        <taxon>Spermatophyta</taxon>
        <taxon>Magnoliopsida</taxon>
        <taxon>eudicotyledons</taxon>
        <taxon>Gunneridae</taxon>
        <taxon>Pentapetalae</taxon>
        <taxon>asterids</taxon>
        <taxon>lamiids</taxon>
        <taxon>Gentianales</taxon>
        <taxon>Rubiaceae</taxon>
        <taxon>Cinchonoideae</taxon>
        <taxon>Cinchoneae</taxon>
        <taxon>Cinchona</taxon>
    </lineage>
</organism>